<organism evidence="2 3">
    <name type="scientific">Drouetiella hepatica Uher 2000/2452</name>
    <dbReference type="NCBI Taxonomy" id="904376"/>
    <lineage>
        <taxon>Bacteria</taxon>
        <taxon>Bacillati</taxon>
        <taxon>Cyanobacteriota</taxon>
        <taxon>Cyanophyceae</taxon>
        <taxon>Oculatellales</taxon>
        <taxon>Oculatellaceae</taxon>
        <taxon>Drouetiella</taxon>
    </lineage>
</organism>
<proteinExistence type="predicted"/>
<name>A0A951UN54_9CYAN</name>
<feature type="compositionally biased region" description="Pro residues" evidence="1">
    <location>
        <begin position="9"/>
        <end position="24"/>
    </location>
</feature>
<reference evidence="2" key="2">
    <citation type="journal article" date="2022" name="Microbiol. Resour. Announc.">
        <title>Metagenome Sequencing to Explore Phylogenomics of Terrestrial Cyanobacteria.</title>
        <authorList>
            <person name="Ward R.D."/>
            <person name="Stajich J.E."/>
            <person name="Johansen J.R."/>
            <person name="Huntemann M."/>
            <person name="Clum A."/>
            <person name="Foster B."/>
            <person name="Foster B."/>
            <person name="Roux S."/>
            <person name="Palaniappan K."/>
            <person name="Varghese N."/>
            <person name="Mukherjee S."/>
            <person name="Reddy T.B.K."/>
            <person name="Daum C."/>
            <person name="Copeland A."/>
            <person name="Chen I.A."/>
            <person name="Ivanova N.N."/>
            <person name="Kyrpides N.C."/>
            <person name="Shapiro N."/>
            <person name="Eloe-Fadrosh E.A."/>
            <person name="Pietrasiak N."/>
        </authorList>
    </citation>
    <scope>NUCLEOTIDE SEQUENCE</scope>
    <source>
        <strain evidence="2">UHER 2000/2452</strain>
    </source>
</reference>
<feature type="compositionally biased region" description="Low complexity" evidence="1">
    <location>
        <begin position="98"/>
        <end position="121"/>
    </location>
</feature>
<dbReference type="Proteomes" id="UP000757435">
    <property type="component" value="Unassembled WGS sequence"/>
</dbReference>
<accession>A0A951UN54</accession>
<evidence type="ECO:0000313" key="3">
    <source>
        <dbReference type="Proteomes" id="UP000757435"/>
    </source>
</evidence>
<dbReference type="AlphaFoldDB" id="A0A951UN54"/>
<evidence type="ECO:0000256" key="1">
    <source>
        <dbReference type="SAM" id="MobiDB-lite"/>
    </source>
</evidence>
<feature type="region of interest" description="Disordered" evidence="1">
    <location>
        <begin position="1"/>
        <end position="37"/>
    </location>
</feature>
<evidence type="ECO:0000313" key="2">
    <source>
        <dbReference type="EMBL" id="MBW4660336.1"/>
    </source>
</evidence>
<sequence length="198" mass="21552">MSPPTWTMPHPPDVQPDLPDPPPSDAEGQPFDHQPDEQLLDASSLSTVLDMLAVIDCAEDLALLEYLTPPQKRQVWDATPEEIKLNLKQIRLAASSSPKASGSLASGNSASGSLASGNLASETSLETPELPNYLQETRPTSAIQTGDRVILLAKPQLTATEMNSIWEVIKVEADQVYVRAAGVSDRQYPLSWIVRYPH</sequence>
<protein>
    <submittedName>
        <fullName evidence="2">Uncharacterized protein</fullName>
    </submittedName>
</protein>
<gene>
    <name evidence="2" type="ORF">KME15_16805</name>
</gene>
<reference evidence="2" key="1">
    <citation type="submission" date="2021-05" db="EMBL/GenBank/DDBJ databases">
        <authorList>
            <person name="Pietrasiak N."/>
            <person name="Ward R."/>
            <person name="Stajich J.E."/>
            <person name="Kurbessoian T."/>
        </authorList>
    </citation>
    <scope>NUCLEOTIDE SEQUENCE</scope>
    <source>
        <strain evidence="2">UHER 2000/2452</strain>
    </source>
</reference>
<dbReference type="EMBL" id="JAHHHD010000020">
    <property type="protein sequence ID" value="MBW4660336.1"/>
    <property type="molecule type" value="Genomic_DNA"/>
</dbReference>
<comment type="caution">
    <text evidence="2">The sequence shown here is derived from an EMBL/GenBank/DDBJ whole genome shotgun (WGS) entry which is preliminary data.</text>
</comment>
<feature type="region of interest" description="Disordered" evidence="1">
    <location>
        <begin position="98"/>
        <end position="129"/>
    </location>
</feature>